<name>A0A4R1HFG1_PSEEN</name>
<evidence type="ECO:0000313" key="8">
    <source>
        <dbReference type="EMBL" id="TCK20877.1"/>
    </source>
</evidence>
<feature type="transmembrane region" description="Helical" evidence="7">
    <location>
        <begin position="58"/>
        <end position="85"/>
    </location>
</feature>
<feature type="transmembrane region" description="Helical" evidence="7">
    <location>
        <begin position="429"/>
        <end position="450"/>
    </location>
</feature>
<proteinExistence type="inferred from homology"/>
<dbReference type="EMBL" id="SMFZ01000002">
    <property type="protein sequence ID" value="TCK20877.1"/>
    <property type="molecule type" value="Genomic_DNA"/>
</dbReference>
<dbReference type="OrthoDB" id="3609824at2"/>
<evidence type="ECO:0000313" key="9">
    <source>
        <dbReference type="Proteomes" id="UP000295560"/>
    </source>
</evidence>
<dbReference type="RefSeq" id="WP_132429702.1">
    <property type="nucleotide sequence ID" value="NZ_SMFZ01000002.1"/>
</dbReference>
<reference evidence="8 9" key="1">
    <citation type="submission" date="2019-03" db="EMBL/GenBank/DDBJ databases">
        <title>Sequencing the genomes of 1000 actinobacteria strains.</title>
        <authorList>
            <person name="Klenk H.-P."/>
        </authorList>
    </citation>
    <scope>NUCLEOTIDE SEQUENCE [LARGE SCALE GENOMIC DNA]</scope>
    <source>
        <strain evidence="8 9">DSM 44969</strain>
    </source>
</reference>
<sequence length="507" mass="51999">MTPGPDGPASPDESGAVGSLSRTLRHGAVISAGTFAVLQIVAFAQIVVLARLLTPAEIGLFAAGTVLTGFLVSTSADGLAVALIQRRGSDVRDAADTVFWASLGAGVLLSAAALACAPLIGLLFDSDAVGTIAAITSGVTLLHALTVVPDALMQRRFDFRRRLIVNPVVAITNAGVAIGLAVAGHGVWSLVIANYASYGVWVVASWSLGRWRPGRGTPSVALWRELARFSFPLVVNGTAWRLREVIETAFVGRRLDEGAVGQYRYGRRLAMLPGTAVVEIGAYVLLPAFARIAGDPERFRAGFRRALAAVWTVSAVLAAVLVALGEPLVVTLLGEPWREAGLAFAAMAGFGLGEGLGAVSDEAVKGSGRSHLLHWTTAVSLVSTVVLLVALLPYGLLGVGLAISGANLLMGLTAVVVAGHVTGTPVRTVLGGLVPALVAGAVAVAVVGALEHLVVHSDALPLPLALLTLVGEILLVGAVFLAVLRLVAPTLTAELVSSVRRFASAAG</sequence>
<feature type="transmembrane region" description="Helical" evidence="7">
    <location>
        <begin position="97"/>
        <end position="124"/>
    </location>
</feature>
<feature type="transmembrane region" description="Helical" evidence="7">
    <location>
        <begin position="28"/>
        <end position="52"/>
    </location>
</feature>
<organism evidence="8 9">
    <name type="scientific">Pseudonocardia endophytica</name>
    <dbReference type="NCBI Taxonomy" id="401976"/>
    <lineage>
        <taxon>Bacteria</taxon>
        <taxon>Bacillati</taxon>
        <taxon>Actinomycetota</taxon>
        <taxon>Actinomycetes</taxon>
        <taxon>Pseudonocardiales</taxon>
        <taxon>Pseudonocardiaceae</taxon>
        <taxon>Pseudonocardia</taxon>
    </lineage>
</organism>
<comment type="similarity">
    <text evidence="2">Belongs to the polysaccharide synthase family.</text>
</comment>
<gene>
    <name evidence="8" type="ORF">EV378_4843</name>
</gene>
<dbReference type="Pfam" id="PF13440">
    <property type="entry name" value="Polysacc_synt_3"/>
    <property type="match status" value="1"/>
</dbReference>
<keyword evidence="3" id="KW-1003">Cell membrane</keyword>
<keyword evidence="9" id="KW-1185">Reference proteome</keyword>
<feature type="transmembrane region" description="Helical" evidence="7">
    <location>
        <begin position="372"/>
        <end position="391"/>
    </location>
</feature>
<evidence type="ECO:0000256" key="6">
    <source>
        <dbReference type="ARBA" id="ARBA00023136"/>
    </source>
</evidence>
<evidence type="ECO:0000256" key="4">
    <source>
        <dbReference type="ARBA" id="ARBA00022692"/>
    </source>
</evidence>
<protein>
    <submittedName>
        <fullName evidence="8">PST family polysaccharide transporter</fullName>
    </submittedName>
</protein>
<dbReference type="GO" id="GO:0005886">
    <property type="term" value="C:plasma membrane"/>
    <property type="evidence" value="ECO:0007669"/>
    <property type="project" value="UniProtKB-SubCell"/>
</dbReference>
<feature type="transmembrane region" description="Helical" evidence="7">
    <location>
        <begin position="164"/>
        <end position="182"/>
    </location>
</feature>
<evidence type="ECO:0000256" key="1">
    <source>
        <dbReference type="ARBA" id="ARBA00004651"/>
    </source>
</evidence>
<evidence type="ECO:0000256" key="7">
    <source>
        <dbReference type="SAM" id="Phobius"/>
    </source>
</evidence>
<evidence type="ECO:0000256" key="2">
    <source>
        <dbReference type="ARBA" id="ARBA00007430"/>
    </source>
</evidence>
<keyword evidence="6 7" id="KW-0472">Membrane</keyword>
<evidence type="ECO:0000256" key="3">
    <source>
        <dbReference type="ARBA" id="ARBA00022475"/>
    </source>
</evidence>
<feature type="transmembrane region" description="Helical" evidence="7">
    <location>
        <begin position="340"/>
        <end position="360"/>
    </location>
</feature>
<feature type="transmembrane region" description="Helical" evidence="7">
    <location>
        <begin position="130"/>
        <end position="152"/>
    </location>
</feature>
<dbReference type="AlphaFoldDB" id="A0A4R1HFG1"/>
<keyword evidence="4 7" id="KW-0812">Transmembrane</keyword>
<feature type="transmembrane region" description="Helical" evidence="7">
    <location>
        <begin position="306"/>
        <end position="325"/>
    </location>
</feature>
<dbReference type="PANTHER" id="PTHR30250">
    <property type="entry name" value="PST FAMILY PREDICTED COLANIC ACID TRANSPORTER"/>
    <property type="match status" value="1"/>
</dbReference>
<comment type="caution">
    <text evidence="8">The sequence shown here is derived from an EMBL/GenBank/DDBJ whole genome shotgun (WGS) entry which is preliminary data.</text>
</comment>
<feature type="transmembrane region" description="Helical" evidence="7">
    <location>
        <begin position="462"/>
        <end position="484"/>
    </location>
</feature>
<keyword evidence="5 7" id="KW-1133">Transmembrane helix</keyword>
<dbReference type="PANTHER" id="PTHR30250:SF10">
    <property type="entry name" value="LIPOPOLYSACCHARIDE BIOSYNTHESIS PROTEIN WZXC"/>
    <property type="match status" value="1"/>
</dbReference>
<accession>A0A4R1HFG1</accession>
<dbReference type="Proteomes" id="UP000295560">
    <property type="component" value="Unassembled WGS sequence"/>
</dbReference>
<feature type="transmembrane region" description="Helical" evidence="7">
    <location>
        <begin position="188"/>
        <end position="208"/>
    </location>
</feature>
<dbReference type="InterPro" id="IPR050833">
    <property type="entry name" value="Poly_Biosynth_Transport"/>
</dbReference>
<comment type="subcellular location">
    <subcellularLocation>
        <location evidence="1">Cell membrane</location>
        <topology evidence="1">Multi-pass membrane protein</topology>
    </subcellularLocation>
</comment>
<evidence type="ECO:0000256" key="5">
    <source>
        <dbReference type="ARBA" id="ARBA00022989"/>
    </source>
</evidence>
<feature type="transmembrane region" description="Helical" evidence="7">
    <location>
        <begin position="397"/>
        <end position="417"/>
    </location>
</feature>